<evidence type="ECO:0000256" key="1">
    <source>
        <dbReference type="SAM" id="MobiDB-lite"/>
    </source>
</evidence>
<evidence type="ECO:0000313" key="2">
    <source>
        <dbReference type="EMBL" id="NBC73546.1"/>
    </source>
</evidence>
<sequence>MIAVTPSKPGSSEGSVTIRSENISGKDLPARTENLQPIFVWSDGNWQFADADRERPVLMEGYSYKLSLPVSGERTVEIRAGYRRDDRRRQGKHRLNRRRGSVGLPRA</sequence>
<feature type="compositionally biased region" description="Polar residues" evidence="1">
    <location>
        <begin position="8"/>
        <end position="23"/>
    </location>
</feature>
<dbReference type="Proteomes" id="UP000558113">
    <property type="component" value="Unassembled WGS sequence"/>
</dbReference>
<organism evidence="2 3">
    <name type="scientific">Paenibacillus sacheonensis</name>
    <dbReference type="NCBI Taxonomy" id="742054"/>
    <lineage>
        <taxon>Bacteria</taxon>
        <taxon>Bacillati</taxon>
        <taxon>Bacillota</taxon>
        <taxon>Bacilli</taxon>
        <taxon>Bacillales</taxon>
        <taxon>Paenibacillaceae</taxon>
        <taxon>Paenibacillus</taxon>
    </lineage>
</organism>
<evidence type="ECO:0000313" key="3">
    <source>
        <dbReference type="Proteomes" id="UP000558113"/>
    </source>
</evidence>
<keyword evidence="3" id="KW-1185">Reference proteome</keyword>
<name>A0A7X5C285_9BACL</name>
<proteinExistence type="predicted"/>
<feature type="region of interest" description="Disordered" evidence="1">
    <location>
        <begin position="81"/>
        <end position="107"/>
    </location>
</feature>
<feature type="region of interest" description="Disordered" evidence="1">
    <location>
        <begin position="1"/>
        <end position="29"/>
    </location>
</feature>
<protein>
    <submittedName>
        <fullName evidence="2">Uncharacterized protein</fullName>
    </submittedName>
</protein>
<accession>A0A7X5C285</accession>
<feature type="compositionally biased region" description="Basic residues" evidence="1">
    <location>
        <begin position="89"/>
        <end position="100"/>
    </location>
</feature>
<dbReference type="EMBL" id="JAAAMU010000036">
    <property type="protein sequence ID" value="NBC73546.1"/>
    <property type="molecule type" value="Genomic_DNA"/>
</dbReference>
<comment type="caution">
    <text evidence="2">The sequence shown here is derived from an EMBL/GenBank/DDBJ whole genome shotgun (WGS) entry which is preliminary data.</text>
</comment>
<reference evidence="2 3" key="1">
    <citation type="submission" date="2020-01" db="EMBL/GenBank/DDBJ databases">
        <title>Paenibacillus soybeanensis sp. nov. isolated from the nodules of soybean (Glycine max(L.) Merr).</title>
        <authorList>
            <person name="Wang H."/>
        </authorList>
    </citation>
    <scope>NUCLEOTIDE SEQUENCE [LARGE SCALE GENOMIC DNA]</scope>
    <source>
        <strain evidence="2 3">DSM 23054</strain>
    </source>
</reference>
<dbReference type="AlphaFoldDB" id="A0A7X5C285"/>
<gene>
    <name evidence="2" type="ORF">GT003_31795</name>
</gene>